<name>A0ABV4BTL0_9CLOT</name>
<dbReference type="Proteomes" id="UP001564657">
    <property type="component" value="Unassembled WGS sequence"/>
</dbReference>
<sequence>MLFPIIKIRDKSDKNEGRIIGTNFHNELIKIYEKKTKELCEGERALIDMAKSLRDKYIKKNGLDNDEGIINSAGNII</sequence>
<accession>A0ABV4BTL0</accession>
<evidence type="ECO:0000313" key="1">
    <source>
        <dbReference type="EMBL" id="MEY8001046.1"/>
    </source>
</evidence>
<evidence type="ECO:0000313" key="2">
    <source>
        <dbReference type="Proteomes" id="UP001564657"/>
    </source>
</evidence>
<proteinExistence type="predicted"/>
<protein>
    <submittedName>
        <fullName evidence="1">Uncharacterized protein</fullName>
    </submittedName>
</protein>
<keyword evidence="2" id="KW-1185">Reference proteome</keyword>
<dbReference type="EMBL" id="JBGEWD010000012">
    <property type="protein sequence ID" value="MEY8001046.1"/>
    <property type="molecule type" value="Genomic_DNA"/>
</dbReference>
<reference evidence="1 2" key="1">
    <citation type="submission" date="2024-08" db="EMBL/GenBank/DDBJ databases">
        <title>Clostridium lapicellarii sp. nov., and Clostridium renhuaiense sp. nov., two species isolated from the mud in a fermentation cellar used for producing sauce-flavour Chinese liquors.</title>
        <authorList>
            <person name="Yang F."/>
            <person name="Wang H."/>
            <person name="Chen L.Q."/>
            <person name="Zhou N."/>
            <person name="Lu J.J."/>
            <person name="Pu X.X."/>
            <person name="Wan B."/>
            <person name="Wang L."/>
            <person name="Liu S.J."/>
        </authorList>
    </citation>
    <scope>NUCLEOTIDE SEQUENCE [LARGE SCALE GENOMIC DNA]</scope>
    <source>
        <strain evidence="1 2">MT-5</strain>
    </source>
</reference>
<organism evidence="1 2">
    <name type="scientific">Clostridium moutaii</name>
    <dbReference type="NCBI Taxonomy" id="3240932"/>
    <lineage>
        <taxon>Bacteria</taxon>
        <taxon>Bacillati</taxon>
        <taxon>Bacillota</taxon>
        <taxon>Clostridia</taxon>
        <taxon>Eubacteriales</taxon>
        <taxon>Clostridiaceae</taxon>
        <taxon>Clostridium</taxon>
    </lineage>
</organism>
<comment type="caution">
    <text evidence="1">The sequence shown here is derived from an EMBL/GenBank/DDBJ whole genome shotgun (WGS) entry which is preliminary data.</text>
</comment>
<dbReference type="RefSeq" id="WP_369704943.1">
    <property type="nucleotide sequence ID" value="NZ_JBGEWD010000012.1"/>
</dbReference>
<gene>
    <name evidence="1" type="ORF">AB8U03_12750</name>
</gene>